<feature type="domain" description="Guanylate cyclase" evidence="11">
    <location>
        <begin position="997"/>
        <end position="1126"/>
    </location>
</feature>
<feature type="transmembrane region" description="Helical" evidence="10">
    <location>
        <begin position="167"/>
        <end position="184"/>
    </location>
</feature>
<dbReference type="PANTHER" id="PTHR11920:SF335">
    <property type="entry name" value="GUANYLATE CYCLASE"/>
    <property type="match status" value="1"/>
</dbReference>
<dbReference type="GO" id="GO:0035556">
    <property type="term" value="P:intracellular signal transduction"/>
    <property type="evidence" value="ECO:0007669"/>
    <property type="project" value="InterPro"/>
</dbReference>
<feature type="transmembrane region" description="Helical" evidence="10">
    <location>
        <begin position="762"/>
        <end position="781"/>
    </location>
</feature>
<organism evidence="12 13">
    <name type="scientific">Triparma strigata</name>
    <dbReference type="NCBI Taxonomy" id="1606541"/>
    <lineage>
        <taxon>Eukaryota</taxon>
        <taxon>Sar</taxon>
        <taxon>Stramenopiles</taxon>
        <taxon>Ochrophyta</taxon>
        <taxon>Bolidophyceae</taxon>
        <taxon>Parmales</taxon>
        <taxon>Triparmaceae</taxon>
        <taxon>Triparma</taxon>
    </lineage>
</organism>
<keyword evidence="13" id="KW-1185">Reference proteome</keyword>
<dbReference type="OrthoDB" id="6127067at2759"/>
<dbReference type="SUPFAM" id="SSF55073">
    <property type="entry name" value="Nucleotide cyclase"/>
    <property type="match status" value="2"/>
</dbReference>
<keyword evidence="3" id="KW-0547">Nucleotide-binding</keyword>
<evidence type="ECO:0000256" key="3">
    <source>
        <dbReference type="ARBA" id="ARBA00022741"/>
    </source>
</evidence>
<evidence type="ECO:0000256" key="7">
    <source>
        <dbReference type="RuleBase" id="RU000405"/>
    </source>
</evidence>
<evidence type="ECO:0000256" key="5">
    <source>
        <dbReference type="ARBA" id="ARBA00023136"/>
    </source>
</evidence>
<comment type="subcellular location">
    <subcellularLocation>
        <location evidence="1">Membrane</location>
    </subcellularLocation>
</comment>
<keyword evidence="4 10" id="KW-1133">Transmembrane helix</keyword>
<dbReference type="InterPro" id="IPR018297">
    <property type="entry name" value="A/G_cyclase_CS"/>
</dbReference>
<evidence type="ECO:0000256" key="6">
    <source>
        <dbReference type="ARBA" id="ARBA00023239"/>
    </source>
</evidence>
<proteinExistence type="inferred from homology"/>
<dbReference type="GO" id="GO:0007168">
    <property type="term" value="P:receptor guanylyl cyclase signaling pathway"/>
    <property type="evidence" value="ECO:0007669"/>
    <property type="project" value="TreeGrafter"/>
</dbReference>
<dbReference type="EMBL" id="BRXY01000111">
    <property type="protein sequence ID" value="GMH66746.1"/>
    <property type="molecule type" value="Genomic_DNA"/>
</dbReference>
<keyword evidence="8" id="KW-0175">Coiled coil</keyword>
<dbReference type="CDD" id="cd07302">
    <property type="entry name" value="CHD"/>
    <property type="match status" value="2"/>
</dbReference>
<feature type="transmembrane region" description="Helical" evidence="10">
    <location>
        <begin position="130"/>
        <end position="147"/>
    </location>
</feature>
<evidence type="ECO:0000313" key="13">
    <source>
        <dbReference type="Proteomes" id="UP001165085"/>
    </source>
</evidence>
<feature type="transmembrane region" description="Helical" evidence="10">
    <location>
        <begin position="216"/>
        <end position="234"/>
    </location>
</feature>
<gene>
    <name evidence="12" type="ORF">TrST_g11817</name>
</gene>
<feature type="transmembrane region" description="Helical" evidence="10">
    <location>
        <begin position="88"/>
        <end position="110"/>
    </location>
</feature>
<dbReference type="GO" id="GO:0004016">
    <property type="term" value="F:adenylate cyclase activity"/>
    <property type="evidence" value="ECO:0007669"/>
    <property type="project" value="TreeGrafter"/>
</dbReference>
<sequence>MVASSGRLSGNETAGDDQEIIHTSYNKQQNLTEEFVQNFKIDEEVDNVNWFRSVKIAQWSIRFTKDGKIDEKMEKLYWEQEAKYHQPILISLTSFLIFFNFFLLICDLHPLFLQVTTPPVIKMRDFNEAIPVVATCRVLIFFILLYAKVTKFFVGPDCEYLKSKWKLLIGMFSIQIIEMFLTVYCIDKDPGMHCILLLIIFNFTPVRLVEKAPICIVTYVVWALSYFIWCFTWEENEQYKDLWGYPKESSGFLKDRGCTLCYNIINLLTIIAMFTLVQIYVVFIREEHLSQNLLAIKIGQAQLAIVNKRNRTNQMLLHSMLPQEITKELNISGTGKMSTNLDRGFTYVESYNDVTVLFCMINDFAMLSDTFNAVDLVSILNTTYSYFDHIADMDEISIYKVETVGEVYMMAGGCPKRTVKHAEYGASMALEMIKSIPYIKQMLKSNLLKDNTENHEFKEKLLDNISIKIGLNSGQVTAGVIGATCQRFKLFGDTVNTASRMESRSLPGMCQVSDSTFKQLVKAKYLFKKREPMPIKGKGMMQTYFLVGKESEKDTVDHDKLSDLINEDDMLKFNFADVCRAAIKESQDKRQQAGDYGEMDAFSKAIQENSMLDDGVKNFSREERTYTMTSTTTPTAVLDEANSKQHYKSIEYRLTNRDAPQLPMNQTLLFLLGHEFQFIGPSAVEAMLETHYRHHVFCKERGFVRKIFCFFLACLVFLVVYDTLMLEHDIMVVILRYASAIPFLVAFIASSFHKKFFYYQQMFICLVCVMTGISIIIMGTYEAPYPGYGLLIILFLVILFLDSLFFVNRVAIVWFLTVIYCVCLNLYCVSYTKIDNLADHEAEVMNNVDPDALVINMTDIGNTFCAIQQDTDCSLVDDCANKGLYSKFVDTDDLLTVAVQTEMWKKLEERQTVAPFPALQQVIVICFYVGLAIYPSWVSNYFSRVCFNRVQKEHEMEREGKVAQANTTGFLNQLVPPSIVPLLSEGKFIATKLEQVTILFVDMVGFTKFSSQLDPDELVMFLNEMYSRFDMVLEKYSLYKVEIIGDALFAVAGAPEERYDKYHAARAVCAAHGLLGEIEKLQAFLEISVRIRIGVHTGSCVAGVVGIKDPRYHLFGVTVGNAEKIESTGMAGKIHVSQATVDSINESGASAGISFTLRDEEALPPLTSGASNKHDDNRGVAESKEGELDRGKIDQLAITIANKQEELRSGREKIDQLAIIIAKKQEELRKAEEGGEDCTKLQAEIDSLSHHHLALEQTKERLGEEINSLLRDQIALEQRQERLANEETLEQRQKRLANEEKRNRYAEVESILEAKSRVGSSYFAEVVEEETMEFPNLI</sequence>
<dbReference type="Gene3D" id="3.30.70.1230">
    <property type="entry name" value="Nucleotide cyclase"/>
    <property type="match status" value="2"/>
</dbReference>
<evidence type="ECO:0000256" key="4">
    <source>
        <dbReference type="ARBA" id="ARBA00022989"/>
    </source>
</evidence>
<dbReference type="PANTHER" id="PTHR11920">
    <property type="entry name" value="GUANYLYL CYCLASE"/>
    <property type="match status" value="1"/>
</dbReference>
<feature type="transmembrane region" description="Helical" evidence="10">
    <location>
        <begin position="703"/>
        <end position="724"/>
    </location>
</feature>
<keyword evidence="6 7" id="KW-0456">Lyase</keyword>
<protein>
    <recommendedName>
        <fullName evidence="11">Guanylate cyclase domain-containing protein</fullName>
    </recommendedName>
</protein>
<feature type="transmembrane region" description="Helical" evidence="10">
    <location>
        <begin position="787"/>
        <end position="805"/>
    </location>
</feature>
<dbReference type="InterPro" id="IPR029787">
    <property type="entry name" value="Nucleotide_cyclase"/>
</dbReference>
<evidence type="ECO:0000259" key="11">
    <source>
        <dbReference type="PROSITE" id="PS50125"/>
    </source>
</evidence>
<keyword evidence="2 10" id="KW-0812">Transmembrane</keyword>
<dbReference type="Pfam" id="PF00211">
    <property type="entry name" value="Guanylate_cyc"/>
    <property type="match status" value="2"/>
</dbReference>
<feature type="region of interest" description="Disordered" evidence="9">
    <location>
        <begin position="1163"/>
        <end position="1186"/>
    </location>
</feature>
<dbReference type="InterPro" id="IPR001054">
    <property type="entry name" value="A/G_cyclase"/>
</dbReference>
<name>A0A9W7AAK7_9STRA</name>
<comment type="caution">
    <text evidence="12">The sequence shown here is derived from an EMBL/GenBank/DDBJ whole genome shotgun (WGS) entry which is preliminary data.</text>
</comment>
<keyword evidence="5 10" id="KW-0472">Membrane</keyword>
<feature type="coiled-coil region" evidence="8">
    <location>
        <begin position="1193"/>
        <end position="1309"/>
    </location>
</feature>
<dbReference type="GO" id="GO:0004383">
    <property type="term" value="F:guanylate cyclase activity"/>
    <property type="evidence" value="ECO:0007669"/>
    <property type="project" value="TreeGrafter"/>
</dbReference>
<evidence type="ECO:0000256" key="9">
    <source>
        <dbReference type="SAM" id="MobiDB-lite"/>
    </source>
</evidence>
<feature type="transmembrane region" description="Helical" evidence="10">
    <location>
        <begin position="264"/>
        <end position="283"/>
    </location>
</feature>
<dbReference type="PROSITE" id="PS50125">
    <property type="entry name" value="GUANYLATE_CYCLASE_2"/>
    <property type="match status" value="2"/>
</dbReference>
<dbReference type="Proteomes" id="UP001165085">
    <property type="component" value="Unassembled WGS sequence"/>
</dbReference>
<evidence type="ECO:0000256" key="10">
    <source>
        <dbReference type="SAM" id="Phobius"/>
    </source>
</evidence>
<feature type="transmembrane region" description="Helical" evidence="10">
    <location>
        <begin position="812"/>
        <end position="832"/>
    </location>
</feature>
<feature type="transmembrane region" description="Helical" evidence="10">
    <location>
        <begin position="730"/>
        <end position="750"/>
    </location>
</feature>
<feature type="compositionally biased region" description="Basic and acidic residues" evidence="9">
    <location>
        <begin position="1172"/>
        <end position="1186"/>
    </location>
</feature>
<evidence type="ECO:0000256" key="1">
    <source>
        <dbReference type="ARBA" id="ARBA00004370"/>
    </source>
</evidence>
<dbReference type="GO" id="GO:0005886">
    <property type="term" value="C:plasma membrane"/>
    <property type="evidence" value="ECO:0007669"/>
    <property type="project" value="TreeGrafter"/>
</dbReference>
<evidence type="ECO:0000256" key="2">
    <source>
        <dbReference type="ARBA" id="ARBA00022692"/>
    </source>
</evidence>
<dbReference type="InterPro" id="IPR050401">
    <property type="entry name" value="Cyclic_nucleotide_synthase"/>
</dbReference>
<dbReference type="SMART" id="SM00044">
    <property type="entry name" value="CYCc"/>
    <property type="match status" value="2"/>
</dbReference>
<accession>A0A9W7AAK7</accession>
<evidence type="ECO:0000256" key="8">
    <source>
        <dbReference type="SAM" id="Coils"/>
    </source>
</evidence>
<dbReference type="PROSITE" id="PS00452">
    <property type="entry name" value="GUANYLATE_CYCLASE_1"/>
    <property type="match status" value="1"/>
</dbReference>
<feature type="domain" description="Guanylate cyclase" evidence="11">
    <location>
        <begin position="355"/>
        <end position="502"/>
    </location>
</feature>
<evidence type="ECO:0000313" key="12">
    <source>
        <dbReference type="EMBL" id="GMH66746.1"/>
    </source>
</evidence>
<dbReference type="GO" id="GO:0000166">
    <property type="term" value="F:nucleotide binding"/>
    <property type="evidence" value="ECO:0007669"/>
    <property type="project" value="UniProtKB-KW"/>
</dbReference>
<dbReference type="GO" id="GO:0001653">
    <property type="term" value="F:peptide receptor activity"/>
    <property type="evidence" value="ECO:0007669"/>
    <property type="project" value="TreeGrafter"/>
</dbReference>
<reference evidence="13" key="1">
    <citation type="journal article" date="2023" name="Commun. Biol.">
        <title>Genome analysis of Parmales, the sister group of diatoms, reveals the evolutionary specialization of diatoms from phago-mixotrophs to photoautotrophs.</title>
        <authorList>
            <person name="Ban H."/>
            <person name="Sato S."/>
            <person name="Yoshikawa S."/>
            <person name="Yamada K."/>
            <person name="Nakamura Y."/>
            <person name="Ichinomiya M."/>
            <person name="Sato N."/>
            <person name="Blanc-Mathieu R."/>
            <person name="Endo H."/>
            <person name="Kuwata A."/>
            <person name="Ogata H."/>
        </authorList>
    </citation>
    <scope>NUCLEOTIDE SEQUENCE [LARGE SCALE GENOMIC DNA]</scope>
    <source>
        <strain evidence="13">NIES 3701</strain>
    </source>
</reference>
<comment type="similarity">
    <text evidence="7">Belongs to the adenylyl cyclase class-4/guanylyl cyclase family.</text>
</comment>